<comment type="caution">
    <text evidence="2">The sequence shown here is derived from an EMBL/GenBank/DDBJ whole genome shotgun (WGS) entry which is preliminary data.</text>
</comment>
<accession>A0A7W9ZHI9</accession>
<feature type="domain" description="Serine aminopeptidase S33" evidence="1">
    <location>
        <begin position="53"/>
        <end position="127"/>
    </location>
</feature>
<dbReference type="InterPro" id="IPR017208">
    <property type="entry name" value="UCP037442_abhydr"/>
</dbReference>
<proteinExistence type="predicted"/>
<dbReference type="GO" id="GO:0016787">
    <property type="term" value="F:hydrolase activity"/>
    <property type="evidence" value="ECO:0007669"/>
    <property type="project" value="UniProtKB-KW"/>
</dbReference>
<evidence type="ECO:0000259" key="1">
    <source>
        <dbReference type="Pfam" id="PF12146"/>
    </source>
</evidence>
<dbReference type="AlphaFoldDB" id="A0A7W9ZHI9"/>
<dbReference type="RefSeq" id="WP_184264486.1">
    <property type="nucleotide sequence ID" value="NZ_JACIIX010000012.1"/>
</dbReference>
<dbReference type="Pfam" id="PF12146">
    <property type="entry name" value="Hydrolase_4"/>
    <property type="match status" value="1"/>
</dbReference>
<dbReference type="PIRSF" id="PIRSF037442">
    <property type="entry name" value="UCP037442_abhydr"/>
    <property type="match status" value="1"/>
</dbReference>
<dbReference type="SUPFAM" id="SSF53474">
    <property type="entry name" value="alpha/beta-Hydrolases"/>
    <property type="match status" value="1"/>
</dbReference>
<organism evidence="2 3">
    <name type="scientific">Novispirillum itersonii</name>
    <name type="common">Aquaspirillum itersonii</name>
    <dbReference type="NCBI Taxonomy" id="189"/>
    <lineage>
        <taxon>Bacteria</taxon>
        <taxon>Pseudomonadati</taxon>
        <taxon>Pseudomonadota</taxon>
        <taxon>Alphaproteobacteria</taxon>
        <taxon>Rhodospirillales</taxon>
        <taxon>Novispirillaceae</taxon>
        <taxon>Novispirillum</taxon>
    </lineage>
</organism>
<name>A0A7W9ZHI9_NOVIT</name>
<evidence type="ECO:0000313" key="3">
    <source>
        <dbReference type="Proteomes" id="UP000544872"/>
    </source>
</evidence>
<dbReference type="InterPro" id="IPR022742">
    <property type="entry name" value="Hydrolase_4"/>
</dbReference>
<dbReference type="Gene3D" id="3.40.50.1820">
    <property type="entry name" value="alpha/beta hydrolase"/>
    <property type="match status" value="1"/>
</dbReference>
<dbReference type="InterPro" id="IPR029058">
    <property type="entry name" value="AB_hydrolase_fold"/>
</dbReference>
<gene>
    <name evidence="2" type="ORF">FHS48_003022</name>
</gene>
<evidence type="ECO:0000313" key="2">
    <source>
        <dbReference type="EMBL" id="MBB6211581.1"/>
    </source>
</evidence>
<sequence length="310" mass="34006">MTQTATPPAAVEGQPVGIPCRDGVTLGGHLFRTADLTPSGSILINCATGVLARYYHRYARFLAGHGFDVLTYDYRGIGLSRPARLRGSGIRWDHWGTLDCDAALRFLDSQHRGGPLMLVGHSIGGFLPGLAPAASRLDRILTMGAQYAWCGDYAADKRAGLLLKWHLAMPLLTLLYGYFPGRRLGWLEDLPAGVARDWSFRGRRFERSHPPADRPGVLASMAAVTAPLLAVTMADDEFGTVPAITRTLAYYRGAERTMVRLSPADYGRDRIGHFTLFHDSHAAGFWADTLRWLRDGHNPWPQHSTAVIGG</sequence>
<keyword evidence="3" id="KW-1185">Reference proteome</keyword>
<dbReference type="Proteomes" id="UP000544872">
    <property type="component" value="Unassembled WGS sequence"/>
</dbReference>
<reference evidence="2 3" key="1">
    <citation type="submission" date="2020-08" db="EMBL/GenBank/DDBJ databases">
        <title>Genomic Encyclopedia of Type Strains, Phase IV (KMG-IV): sequencing the most valuable type-strain genomes for metagenomic binning, comparative biology and taxonomic classification.</title>
        <authorList>
            <person name="Goeker M."/>
        </authorList>
    </citation>
    <scope>NUCLEOTIDE SEQUENCE [LARGE SCALE GENOMIC DNA]</scope>
    <source>
        <strain evidence="2 3">DSM 11590</strain>
    </source>
</reference>
<keyword evidence="2" id="KW-0378">Hydrolase</keyword>
<protein>
    <submittedName>
        <fullName evidence="2">Putative alpha/beta hydrolase</fullName>
    </submittedName>
</protein>
<dbReference type="EMBL" id="JACIIX010000012">
    <property type="protein sequence ID" value="MBB6211581.1"/>
    <property type="molecule type" value="Genomic_DNA"/>
</dbReference>